<dbReference type="Proteomes" id="UP000278143">
    <property type="component" value="Unassembled WGS sequence"/>
</dbReference>
<accession>A0A4P9YVV1</accession>
<dbReference type="PANTHER" id="PTHR45570">
    <property type="entry name" value="CARBOXYLIC ESTER HYDROLASE"/>
    <property type="match status" value="1"/>
</dbReference>
<dbReference type="OrthoDB" id="3200163at2759"/>
<proteinExistence type="predicted"/>
<reference evidence="3" key="1">
    <citation type="journal article" date="2018" name="Nat. Microbiol.">
        <title>Leveraging single-cell genomics to expand the fungal tree of life.</title>
        <authorList>
            <person name="Ahrendt S.R."/>
            <person name="Quandt C.A."/>
            <person name="Ciobanu D."/>
            <person name="Clum A."/>
            <person name="Salamov A."/>
            <person name="Andreopoulos B."/>
            <person name="Cheng J.F."/>
            <person name="Woyke T."/>
            <person name="Pelin A."/>
            <person name="Henrissat B."/>
            <person name="Reynolds N.K."/>
            <person name="Benny G.L."/>
            <person name="Smith M.E."/>
            <person name="James T.Y."/>
            <person name="Grigoriev I.V."/>
        </authorList>
    </citation>
    <scope>NUCLEOTIDE SEQUENCE [LARGE SCALE GENOMIC DNA]</scope>
    <source>
        <strain evidence="3">Benny S71-1</strain>
    </source>
</reference>
<evidence type="ECO:0000259" key="1">
    <source>
        <dbReference type="Pfam" id="PF00135"/>
    </source>
</evidence>
<dbReference type="AlphaFoldDB" id="A0A4P9YVV1"/>
<dbReference type="InterPro" id="IPR002018">
    <property type="entry name" value="CarbesteraseB"/>
</dbReference>
<dbReference type="EMBL" id="KZ990492">
    <property type="protein sequence ID" value="RKP24034.1"/>
    <property type="molecule type" value="Genomic_DNA"/>
</dbReference>
<dbReference type="SUPFAM" id="SSF53474">
    <property type="entry name" value="alpha/beta-Hydrolases"/>
    <property type="match status" value="1"/>
</dbReference>
<evidence type="ECO:0000313" key="3">
    <source>
        <dbReference type="Proteomes" id="UP000278143"/>
    </source>
</evidence>
<dbReference type="InterPro" id="IPR029058">
    <property type="entry name" value="AB_hydrolase_fold"/>
</dbReference>
<dbReference type="PANTHER" id="PTHR45570:SF1">
    <property type="entry name" value="CARBOXYLIC ESTER HYDROLASE"/>
    <property type="match status" value="1"/>
</dbReference>
<feature type="domain" description="Carboxylesterase type B" evidence="1">
    <location>
        <begin position="104"/>
        <end position="194"/>
    </location>
</feature>
<organism evidence="2 3">
    <name type="scientific">Syncephalis pseudoplumigaleata</name>
    <dbReference type="NCBI Taxonomy" id="1712513"/>
    <lineage>
        <taxon>Eukaryota</taxon>
        <taxon>Fungi</taxon>
        <taxon>Fungi incertae sedis</taxon>
        <taxon>Zoopagomycota</taxon>
        <taxon>Zoopagomycotina</taxon>
        <taxon>Zoopagomycetes</taxon>
        <taxon>Zoopagales</taxon>
        <taxon>Piptocephalidaceae</taxon>
        <taxon>Syncephalis</taxon>
    </lineage>
</organism>
<protein>
    <submittedName>
        <fullName evidence="2">Alpha/Beta hydrolase protein</fullName>
    </submittedName>
</protein>
<gene>
    <name evidence="2" type="ORF">SYNPS1DRAFT_30195</name>
</gene>
<keyword evidence="3" id="KW-1185">Reference proteome</keyword>
<dbReference type="Pfam" id="PF00135">
    <property type="entry name" value="COesterase"/>
    <property type="match status" value="1"/>
</dbReference>
<sequence>MLAGNYKDVPIIIGSTKDEAGFWSMLLGLPVVKQVVGSHSDYTAKGYNERTLRIFGNHSAEDALSIVDGHGANHRRVGDVHDDEARNNSLRVRVQAAKQEAMVCCHMADLLQTWKKESNMFLDAPQQRVATLIQRFWTNFAKTGDPNLNAGTNATTEAALIKWPKFDAKNRLHLSIDDEVVVTTNQREKYCQFWDKAGIDY</sequence>
<keyword evidence="2" id="KW-0378">Hydrolase</keyword>
<dbReference type="GO" id="GO:0016787">
    <property type="term" value="F:hydrolase activity"/>
    <property type="evidence" value="ECO:0007669"/>
    <property type="project" value="UniProtKB-KW"/>
</dbReference>
<evidence type="ECO:0000313" key="2">
    <source>
        <dbReference type="EMBL" id="RKP24034.1"/>
    </source>
</evidence>
<name>A0A4P9YVV1_9FUNG</name>
<dbReference type="Gene3D" id="3.40.50.1820">
    <property type="entry name" value="alpha/beta hydrolase"/>
    <property type="match status" value="1"/>
</dbReference>